<proteinExistence type="predicted"/>
<dbReference type="Proteomes" id="UP001152320">
    <property type="component" value="Chromosome 18"/>
</dbReference>
<evidence type="ECO:0000256" key="1">
    <source>
        <dbReference type="SAM" id="Phobius"/>
    </source>
</evidence>
<gene>
    <name evidence="2" type="ORF">HOLleu_34638</name>
</gene>
<feature type="transmembrane region" description="Helical" evidence="1">
    <location>
        <begin position="52"/>
        <end position="76"/>
    </location>
</feature>
<dbReference type="EMBL" id="JAIZAY010000018">
    <property type="protein sequence ID" value="KAJ8024671.1"/>
    <property type="molecule type" value="Genomic_DNA"/>
</dbReference>
<dbReference type="OrthoDB" id="445826at2759"/>
<comment type="caution">
    <text evidence="2">The sequence shown here is derived from an EMBL/GenBank/DDBJ whole genome shotgun (WGS) entry which is preliminary data.</text>
</comment>
<protein>
    <submittedName>
        <fullName evidence="2">Uncharacterized protein</fullName>
    </submittedName>
</protein>
<name>A0A9Q0YNJ5_HOLLE</name>
<keyword evidence="1" id="KW-1133">Transmembrane helix</keyword>
<keyword evidence="3" id="KW-1185">Reference proteome</keyword>
<keyword evidence="1" id="KW-0812">Transmembrane</keyword>
<evidence type="ECO:0000313" key="2">
    <source>
        <dbReference type="EMBL" id="KAJ8024671.1"/>
    </source>
</evidence>
<accession>A0A9Q0YNJ5</accession>
<dbReference type="AlphaFoldDB" id="A0A9Q0YNJ5"/>
<sequence>MFLDLSKAFDTLRSNISFSKLEHNGVRGNVSNWFPSSGFYRQQFSAFSNVNLIIMISVVLILKSVFYFYYFSLLMLMTYTGSQTKCMFLVILMPRIVFIRMLTPVCCLMLFLWNL</sequence>
<organism evidence="2 3">
    <name type="scientific">Holothuria leucospilota</name>
    <name type="common">Black long sea cucumber</name>
    <name type="synonym">Mertensiothuria leucospilota</name>
    <dbReference type="NCBI Taxonomy" id="206669"/>
    <lineage>
        <taxon>Eukaryota</taxon>
        <taxon>Metazoa</taxon>
        <taxon>Echinodermata</taxon>
        <taxon>Eleutherozoa</taxon>
        <taxon>Echinozoa</taxon>
        <taxon>Holothuroidea</taxon>
        <taxon>Aspidochirotacea</taxon>
        <taxon>Aspidochirotida</taxon>
        <taxon>Holothuriidae</taxon>
        <taxon>Holothuria</taxon>
    </lineage>
</organism>
<feature type="transmembrane region" description="Helical" evidence="1">
    <location>
        <begin position="88"/>
        <end position="113"/>
    </location>
</feature>
<reference evidence="2" key="1">
    <citation type="submission" date="2021-10" db="EMBL/GenBank/DDBJ databases">
        <title>Tropical sea cucumber genome reveals ecological adaptation and Cuvierian tubules defense mechanism.</title>
        <authorList>
            <person name="Chen T."/>
        </authorList>
    </citation>
    <scope>NUCLEOTIDE SEQUENCE</scope>
    <source>
        <strain evidence="2">Nanhai2018</strain>
        <tissue evidence="2">Muscle</tissue>
    </source>
</reference>
<evidence type="ECO:0000313" key="3">
    <source>
        <dbReference type="Proteomes" id="UP001152320"/>
    </source>
</evidence>
<keyword evidence="1" id="KW-0472">Membrane</keyword>